<comment type="caution">
    <text evidence="2">The sequence shown here is derived from an EMBL/GenBank/DDBJ whole genome shotgun (WGS) entry which is preliminary data.</text>
</comment>
<organism evidence="2 3">
    <name type="scientific">Labrys neptuniae</name>
    <dbReference type="NCBI Taxonomy" id="376174"/>
    <lineage>
        <taxon>Bacteria</taxon>
        <taxon>Pseudomonadati</taxon>
        <taxon>Pseudomonadota</taxon>
        <taxon>Alphaproteobacteria</taxon>
        <taxon>Hyphomicrobiales</taxon>
        <taxon>Xanthobacteraceae</taxon>
        <taxon>Labrys</taxon>
    </lineage>
</organism>
<sequence length="95" mass="11062">MKLSLKLFVAAGLTAGSMMFAPQIASAMPMAPSAQSQADNGLVQQIRRLCPYGMHRSPYGCVPDRGYRRGWRDDGGWRYRERPRRYYRDYDYQEY</sequence>
<reference evidence="2 3" key="1">
    <citation type="submission" date="2024-09" db="EMBL/GenBank/DDBJ databases">
        <title>Description of Labrys sedimenti sp. nov., isolated from a diclofenac-degrading enrichment culture, and genome-based reclassification of Labrys portucalensis as a later heterotypic synonym of Labrys neptuniae.</title>
        <authorList>
            <person name="Tancsics A."/>
            <person name="Csepanyi A."/>
        </authorList>
    </citation>
    <scope>NUCLEOTIDE SEQUENCE [LARGE SCALE GENOMIC DNA]</scope>
    <source>
        <strain evidence="2 3">LMG 23412</strain>
    </source>
</reference>
<name>A0ABV6ZF44_9HYPH</name>
<feature type="signal peptide" evidence="1">
    <location>
        <begin position="1"/>
        <end position="27"/>
    </location>
</feature>
<dbReference type="EMBL" id="JBHGPK010000004">
    <property type="protein sequence ID" value="MFC2250784.1"/>
    <property type="molecule type" value="Genomic_DNA"/>
</dbReference>
<keyword evidence="1" id="KW-0732">Signal</keyword>
<accession>A0ABV6ZF44</accession>
<dbReference type="RefSeq" id="WP_394311084.1">
    <property type="nucleotide sequence ID" value="NZ_JBHGPK010000004.1"/>
</dbReference>
<protein>
    <submittedName>
        <fullName evidence="2">Uncharacterized protein</fullName>
    </submittedName>
</protein>
<proteinExistence type="predicted"/>
<evidence type="ECO:0000313" key="2">
    <source>
        <dbReference type="EMBL" id="MFC2250784.1"/>
    </source>
</evidence>
<evidence type="ECO:0000313" key="3">
    <source>
        <dbReference type="Proteomes" id="UP001595190"/>
    </source>
</evidence>
<feature type="chain" id="PRO_5047302682" evidence="1">
    <location>
        <begin position="28"/>
        <end position="95"/>
    </location>
</feature>
<evidence type="ECO:0000256" key="1">
    <source>
        <dbReference type="SAM" id="SignalP"/>
    </source>
</evidence>
<dbReference type="Proteomes" id="UP001595190">
    <property type="component" value="Unassembled WGS sequence"/>
</dbReference>
<gene>
    <name evidence="2" type="ORF">ACETRX_14255</name>
</gene>